<organism evidence="3 4">
    <name type="scientific">Funneliformis geosporum</name>
    <dbReference type="NCBI Taxonomy" id="1117311"/>
    <lineage>
        <taxon>Eukaryota</taxon>
        <taxon>Fungi</taxon>
        <taxon>Fungi incertae sedis</taxon>
        <taxon>Mucoromycota</taxon>
        <taxon>Glomeromycotina</taxon>
        <taxon>Glomeromycetes</taxon>
        <taxon>Glomerales</taxon>
        <taxon>Glomeraceae</taxon>
        <taxon>Funneliformis</taxon>
    </lineage>
</organism>
<dbReference type="Pfam" id="PF00069">
    <property type="entry name" value="Pkinase"/>
    <property type="match status" value="1"/>
</dbReference>
<feature type="coiled-coil region" evidence="1">
    <location>
        <begin position="14"/>
        <end position="118"/>
    </location>
</feature>
<dbReference type="InterPro" id="IPR001245">
    <property type="entry name" value="Ser-Thr/Tyr_kinase_cat_dom"/>
</dbReference>
<dbReference type="AlphaFoldDB" id="A0A9W4SDS1"/>
<comment type="caution">
    <text evidence="3">The sequence shown here is derived from an EMBL/GenBank/DDBJ whole genome shotgun (WGS) entry which is preliminary data.</text>
</comment>
<dbReference type="OrthoDB" id="2340492at2759"/>
<dbReference type="PANTHER" id="PTHR23257:SF963">
    <property type="entry name" value="AT08303P"/>
    <property type="match status" value="1"/>
</dbReference>
<keyword evidence="4" id="KW-1185">Reference proteome</keyword>
<dbReference type="InterPro" id="IPR011009">
    <property type="entry name" value="Kinase-like_dom_sf"/>
</dbReference>
<proteinExistence type="predicted"/>
<dbReference type="GO" id="GO:0005524">
    <property type="term" value="F:ATP binding"/>
    <property type="evidence" value="ECO:0007669"/>
    <property type="project" value="InterPro"/>
</dbReference>
<feature type="domain" description="Protein kinase" evidence="2">
    <location>
        <begin position="346"/>
        <end position="630"/>
    </location>
</feature>
<dbReference type="Gene3D" id="1.10.510.10">
    <property type="entry name" value="Transferase(Phosphotransferase) domain 1"/>
    <property type="match status" value="2"/>
</dbReference>
<evidence type="ECO:0000256" key="1">
    <source>
        <dbReference type="SAM" id="Coils"/>
    </source>
</evidence>
<dbReference type="InterPro" id="IPR050167">
    <property type="entry name" value="Ser_Thr_protein_kinase"/>
</dbReference>
<dbReference type="PANTHER" id="PTHR23257">
    <property type="entry name" value="SERINE-THREONINE PROTEIN KINASE"/>
    <property type="match status" value="1"/>
</dbReference>
<keyword evidence="1" id="KW-0175">Coiled coil</keyword>
<dbReference type="GO" id="GO:0004672">
    <property type="term" value="F:protein kinase activity"/>
    <property type="evidence" value="ECO:0007669"/>
    <property type="project" value="InterPro"/>
</dbReference>
<evidence type="ECO:0000313" key="3">
    <source>
        <dbReference type="EMBL" id="CAI2165976.1"/>
    </source>
</evidence>
<evidence type="ECO:0000259" key="2">
    <source>
        <dbReference type="PROSITE" id="PS50011"/>
    </source>
</evidence>
<protein>
    <submittedName>
        <fullName evidence="3">9201_t:CDS:1</fullName>
    </submittedName>
</protein>
<gene>
    <name evidence="3" type="ORF">FWILDA_LOCUS2339</name>
</gene>
<evidence type="ECO:0000313" key="4">
    <source>
        <dbReference type="Proteomes" id="UP001153678"/>
    </source>
</evidence>
<dbReference type="PROSITE" id="PS50011">
    <property type="entry name" value="PROTEIN_KINASE_DOM"/>
    <property type="match status" value="1"/>
</dbReference>
<dbReference type="EMBL" id="CAMKVN010000263">
    <property type="protein sequence ID" value="CAI2165976.1"/>
    <property type="molecule type" value="Genomic_DNA"/>
</dbReference>
<accession>A0A9W4SDS1</accession>
<dbReference type="Pfam" id="PF07714">
    <property type="entry name" value="PK_Tyr_Ser-Thr"/>
    <property type="match status" value="1"/>
</dbReference>
<dbReference type="GO" id="GO:0005737">
    <property type="term" value="C:cytoplasm"/>
    <property type="evidence" value="ECO:0007669"/>
    <property type="project" value="TreeGrafter"/>
</dbReference>
<dbReference type="GO" id="GO:0007165">
    <property type="term" value="P:signal transduction"/>
    <property type="evidence" value="ECO:0007669"/>
    <property type="project" value="TreeGrafter"/>
</dbReference>
<sequence>MTSRFDIEKFGVGFEKLNNRLTYLLEENKSLKQKHEKFQEENGDILHINSELKNKLQQESDYQLDLKKQLQECKRLEQQHKDLNEKLQKDLKEKDEQLKKLQQQVFNFERQNNEMQQQLVIMSQNLEKTLKMLEIEEVNEDEAKSLPLNDDGSIQPANESDNYPRVIIKAHTRILRYTYGIRIKNQWASVGHTVRALFQPLYHNQTVANFNIYYSHQYNPKYCDEPGMGLLGQLSIQLPVPCHELPNLLLDFTFGQVEITVTPKRNKEEVISNIPNRINDHSNVSFVSTNNNLGPTLASENNNVESTSALENDDIELNSISENYDEGEDDNGLLTEEIVVNSNTKIKVICDLGLCKPVEYYKSSTKNEVYGVLPFVAPEVLEGKPYTSASDIYSFSMIMWEFTSGFPPFDDKAHDTGLENDDVPIRESHQQAYHVSRVYENFNVALQNVRKNEPMIDSNVEKTMMQKMKKLSRLESVVKGLTAIHNKNIIHRNFHSGNILTDGFSFRIGSLGLSKSAFELSDDDEEIYGVIPYTAPEVLQGKHYTKASDIYSFGMIMWELMTGREPFWDQNHDTDLIIGICDGLRPPIVTNAPEGYVELMQSCWNSHINKRPTIIDIELEINKMKDDESINTTKIKKSSDIGPIDHGVTYDLDAKIKSDESLRSKRIIIEYISINHTDLIRPVI</sequence>
<dbReference type="Proteomes" id="UP001153678">
    <property type="component" value="Unassembled WGS sequence"/>
</dbReference>
<reference evidence="3" key="1">
    <citation type="submission" date="2022-08" db="EMBL/GenBank/DDBJ databases">
        <authorList>
            <person name="Kallberg Y."/>
            <person name="Tangrot J."/>
            <person name="Rosling A."/>
        </authorList>
    </citation>
    <scope>NUCLEOTIDE SEQUENCE</scope>
    <source>
        <strain evidence="3">Wild A</strain>
    </source>
</reference>
<dbReference type="SUPFAM" id="SSF56112">
    <property type="entry name" value="Protein kinase-like (PK-like)"/>
    <property type="match status" value="2"/>
</dbReference>
<dbReference type="InterPro" id="IPR000719">
    <property type="entry name" value="Prot_kinase_dom"/>
</dbReference>
<name>A0A9W4SDS1_9GLOM</name>